<keyword evidence="7" id="KW-0723">Serine/threonine-protein kinase</keyword>
<organism evidence="7 8">
    <name type="scientific">Sandaracinus amylolyticus</name>
    <dbReference type="NCBI Taxonomy" id="927083"/>
    <lineage>
        <taxon>Bacteria</taxon>
        <taxon>Pseudomonadati</taxon>
        <taxon>Myxococcota</taxon>
        <taxon>Polyangia</taxon>
        <taxon>Polyangiales</taxon>
        <taxon>Sandaracinaceae</taxon>
        <taxon>Sandaracinus</taxon>
    </lineage>
</organism>
<evidence type="ECO:0000256" key="5">
    <source>
        <dbReference type="SAM" id="MobiDB-lite"/>
    </source>
</evidence>
<dbReference type="SUPFAM" id="SSF56112">
    <property type="entry name" value="Protein kinase-like (PK-like)"/>
    <property type="match status" value="1"/>
</dbReference>
<feature type="region of interest" description="Disordered" evidence="5">
    <location>
        <begin position="453"/>
        <end position="533"/>
    </location>
</feature>
<dbReference type="KEGG" id="samy:DB32_001483"/>
<dbReference type="Gene3D" id="3.30.200.20">
    <property type="entry name" value="Phosphorylase Kinase, domain 1"/>
    <property type="match status" value="1"/>
</dbReference>
<dbReference type="EMBL" id="CP011125">
    <property type="protein sequence ID" value="AKF04334.1"/>
    <property type="molecule type" value="Genomic_DNA"/>
</dbReference>
<feature type="compositionally biased region" description="Basic and acidic residues" evidence="5">
    <location>
        <begin position="506"/>
        <end position="515"/>
    </location>
</feature>
<dbReference type="Gene3D" id="1.10.510.10">
    <property type="entry name" value="Transferase(Phosphotransferase) domain 1"/>
    <property type="match status" value="1"/>
</dbReference>
<dbReference type="Pfam" id="PF00069">
    <property type="entry name" value="Pkinase"/>
    <property type="match status" value="1"/>
</dbReference>
<dbReference type="CDD" id="cd14014">
    <property type="entry name" value="STKc_PknB_like"/>
    <property type="match status" value="1"/>
</dbReference>
<name>A0A0F6SE01_9BACT</name>
<dbReference type="PANTHER" id="PTHR43289:SF34">
    <property type="entry name" value="SERINE_THREONINE-PROTEIN KINASE YBDM-RELATED"/>
    <property type="match status" value="1"/>
</dbReference>
<dbReference type="PROSITE" id="PS00109">
    <property type="entry name" value="PROTEIN_KINASE_TYR"/>
    <property type="match status" value="1"/>
</dbReference>
<dbReference type="GO" id="GO:0004674">
    <property type="term" value="F:protein serine/threonine kinase activity"/>
    <property type="evidence" value="ECO:0007669"/>
    <property type="project" value="UniProtKB-KW"/>
</dbReference>
<accession>A0A0F6SE01</accession>
<keyword evidence="3 7" id="KW-0418">Kinase</keyword>
<evidence type="ECO:0000259" key="6">
    <source>
        <dbReference type="PROSITE" id="PS50011"/>
    </source>
</evidence>
<evidence type="ECO:0000256" key="1">
    <source>
        <dbReference type="ARBA" id="ARBA00022679"/>
    </source>
</evidence>
<evidence type="ECO:0000313" key="7">
    <source>
        <dbReference type="EMBL" id="AKF04334.1"/>
    </source>
</evidence>
<feature type="domain" description="Protein kinase" evidence="6">
    <location>
        <begin position="1"/>
        <end position="262"/>
    </location>
</feature>
<feature type="region of interest" description="Disordered" evidence="5">
    <location>
        <begin position="312"/>
        <end position="337"/>
    </location>
</feature>
<keyword evidence="1" id="KW-0808">Transferase</keyword>
<dbReference type="InterPro" id="IPR000719">
    <property type="entry name" value="Prot_kinase_dom"/>
</dbReference>
<evidence type="ECO:0000256" key="2">
    <source>
        <dbReference type="ARBA" id="ARBA00022741"/>
    </source>
</evidence>
<dbReference type="STRING" id="927083.DB32_001483"/>
<evidence type="ECO:0000256" key="4">
    <source>
        <dbReference type="ARBA" id="ARBA00022840"/>
    </source>
</evidence>
<proteinExistence type="predicted"/>
<dbReference type="Proteomes" id="UP000034883">
    <property type="component" value="Chromosome"/>
</dbReference>
<dbReference type="GO" id="GO:0005524">
    <property type="term" value="F:ATP binding"/>
    <property type="evidence" value="ECO:0007669"/>
    <property type="project" value="UniProtKB-KW"/>
</dbReference>
<reference evidence="7 8" key="1">
    <citation type="submission" date="2015-03" db="EMBL/GenBank/DDBJ databases">
        <title>Genome assembly of Sandaracinus amylolyticus DSM 53668.</title>
        <authorList>
            <person name="Sharma G."/>
            <person name="Subramanian S."/>
        </authorList>
    </citation>
    <scope>NUCLEOTIDE SEQUENCE [LARGE SCALE GENOMIC DNA]</scope>
    <source>
        <strain evidence="7 8">DSM 53668</strain>
    </source>
</reference>
<keyword evidence="2" id="KW-0547">Nucleotide-binding</keyword>
<evidence type="ECO:0000256" key="3">
    <source>
        <dbReference type="ARBA" id="ARBA00022777"/>
    </source>
</evidence>
<dbReference type="PROSITE" id="PS50011">
    <property type="entry name" value="PROTEIN_KINASE_DOM"/>
    <property type="match status" value="1"/>
</dbReference>
<keyword evidence="4" id="KW-0067">ATP-binding</keyword>
<feature type="compositionally biased region" description="Low complexity" evidence="5">
    <location>
        <begin position="482"/>
        <end position="504"/>
    </location>
</feature>
<dbReference type="InterPro" id="IPR008266">
    <property type="entry name" value="Tyr_kinase_AS"/>
</dbReference>
<feature type="compositionally biased region" description="Low complexity" evidence="5">
    <location>
        <begin position="460"/>
        <end position="470"/>
    </location>
</feature>
<evidence type="ECO:0000313" key="8">
    <source>
        <dbReference type="Proteomes" id="UP000034883"/>
    </source>
</evidence>
<sequence>MAEVFLATADHTPGFHKLLVLKLLRESLAEDPHAVTMFLDEARLAARLNHRNVVQTYEVGRADTRYAIVMEYLEGASWGRLRRLAERDERKLPLAAGLHVLSEALTGLHYAHELPDYDGSSLDLVHRDFTPNNIYLTLDGQVKVLDFGIAKTRANVSETRTGVFKGTVRYMAPEALLAERVDRRADVYMAGAMLWEVLAGQRMWAGKEDAAIMHSTVAGAVPPPSRFDPKVPSVLEAVALKALEREPAARFATALEMRDALRRAMDEAGIAYGTDQLAAVVDEHAGESCRGLREQVARELASGDVALVDRTSPSVASLEAPAPTTTGTGSITPAPAAPSRAPRVIAAVAIGVVAALAVWVVSSRPAEPAPAAVLPVAQSASSAPGALPERVTVRIAVEPLDARIEIDGRAVEGNPVELRTERDDASHVVRARAPGHEPQTIEVRFDRDVHAAMTLTRTQPRASSSRPASSSRRRAASPPPAAHVAASVASEPALPAAPATTPEPVGDDHDFDRSLARRARAPRPIDTEDPFGD</sequence>
<dbReference type="PANTHER" id="PTHR43289">
    <property type="entry name" value="MITOGEN-ACTIVATED PROTEIN KINASE KINASE KINASE 20-RELATED"/>
    <property type="match status" value="1"/>
</dbReference>
<protein>
    <submittedName>
        <fullName evidence="7">Serine/threonine protein kinase</fullName>
    </submittedName>
</protein>
<keyword evidence="8" id="KW-1185">Reference proteome</keyword>
<gene>
    <name evidence="7" type="ORF">DB32_001483</name>
</gene>
<dbReference type="InterPro" id="IPR011009">
    <property type="entry name" value="Kinase-like_dom_sf"/>
</dbReference>
<dbReference type="AlphaFoldDB" id="A0A0F6SE01"/>